<keyword evidence="3" id="KW-1185">Reference proteome</keyword>
<sequence>MDPNPVAWIRIMGQSSCSRVLLAHVFYVRFGNRFWVYVELGQASKRKEKGLVPWPALLCSALLCPARPPALPAACLATMGISSSPDVIRVQEKYGSQLTFHTKTAGYLFIQRSRTRGRADEHQSRAGLGGAGVWSDMSDRLQPHWTLSSTRACNLTGPSPPLELTPTTKTCFLLRAERLEEFSLHLGHRGGAGDVLERRDGHRRSDTHCPGREGGRSGQANHDLQGGRGGAAAAAATTNLLSPSPSSAKHTHHML</sequence>
<feature type="compositionally biased region" description="Basic and acidic residues" evidence="1">
    <location>
        <begin position="195"/>
        <end position="215"/>
    </location>
</feature>
<feature type="region of interest" description="Disordered" evidence="1">
    <location>
        <begin position="189"/>
        <end position="234"/>
    </location>
</feature>
<evidence type="ECO:0000313" key="2">
    <source>
        <dbReference type="EMBL" id="OAE32736.1"/>
    </source>
</evidence>
<name>A0A176WKF9_MARPO</name>
<organism evidence="2 3">
    <name type="scientific">Marchantia polymorpha subsp. ruderalis</name>
    <dbReference type="NCBI Taxonomy" id="1480154"/>
    <lineage>
        <taxon>Eukaryota</taxon>
        <taxon>Viridiplantae</taxon>
        <taxon>Streptophyta</taxon>
        <taxon>Embryophyta</taxon>
        <taxon>Marchantiophyta</taxon>
        <taxon>Marchantiopsida</taxon>
        <taxon>Marchantiidae</taxon>
        <taxon>Marchantiales</taxon>
        <taxon>Marchantiaceae</taxon>
        <taxon>Marchantia</taxon>
    </lineage>
</organism>
<reference evidence="2" key="1">
    <citation type="submission" date="2016-03" db="EMBL/GenBank/DDBJ databases">
        <title>Mechanisms controlling the formation of the plant cell surface in tip-growing cells are functionally conserved among land plants.</title>
        <authorList>
            <person name="Honkanen S."/>
            <person name="Jones V.A."/>
            <person name="Morieri G."/>
            <person name="Champion C."/>
            <person name="Hetherington A.J."/>
            <person name="Kelly S."/>
            <person name="Saint-Marcoux D."/>
            <person name="Proust H."/>
            <person name="Prescott H."/>
            <person name="Dolan L."/>
        </authorList>
    </citation>
    <scope>NUCLEOTIDE SEQUENCE [LARGE SCALE GENOMIC DNA]</scope>
    <source>
        <tissue evidence="2">Whole gametophyte</tissue>
    </source>
</reference>
<proteinExistence type="predicted"/>
<evidence type="ECO:0000313" key="3">
    <source>
        <dbReference type="Proteomes" id="UP000077202"/>
    </source>
</evidence>
<dbReference type="Proteomes" id="UP000077202">
    <property type="component" value="Unassembled WGS sequence"/>
</dbReference>
<gene>
    <name evidence="2" type="ORF">AXG93_107s1190</name>
</gene>
<dbReference type="AlphaFoldDB" id="A0A176WKF9"/>
<dbReference type="EMBL" id="LVLJ01000744">
    <property type="protein sequence ID" value="OAE32736.1"/>
    <property type="molecule type" value="Genomic_DNA"/>
</dbReference>
<evidence type="ECO:0000256" key="1">
    <source>
        <dbReference type="SAM" id="MobiDB-lite"/>
    </source>
</evidence>
<accession>A0A176WKF9</accession>
<protein>
    <submittedName>
        <fullName evidence="2">Uncharacterized protein</fullName>
    </submittedName>
</protein>
<comment type="caution">
    <text evidence="2">The sequence shown here is derived from an EMBL/GenBank/DDBJ whole genome shotgun (WGS) entry which is preliminary data.</text>
</comment>